<evidence type="ECO:0000259" key="1">
    <source>
        <dbReference type="Pfam" id="PF09413"/>
    </source>
</evidence>
<accession>A0A517YVL6</accession>
<keyword evidence="3" id="KW-1185">Reference proteome</keyword>
<sequence length="96" mass="10395">MQEKSKSGETVILVQMETEIEAAMLVDALKDKGIEAMASGAIASGFRAEAPGYVNVLVHQSDVERAKAAAEAFSNEHFNIDWDNVDVDANLPDEDE</sequence>
<dbReference type="Pfam" id="PF09413">
    <property type="entry name" value="DUF2007"/>
    <property type="match status" value="1"/>
</dbReference>
<gene>
    <name evidence="2" type="ORF">KS4_23110</name>
</gene>
<dbReference type="AlphaFoldDB" id="A0A517YVL6"/>
<dbReference type="InterPro" id="IPR018551">
    <property type="entry name" value="DUF2007"/>
</dbReference>
<dbReference type="Proteomes" id="UP000317369">
    <property type="component" value="Chromosome"/>
</dbReference>
<dbReference type="RefSeq" id="WP_145077934.1">
    <property type="nucleotide sequence ID" value="NZ_CP036425.1"/>
</dbReference>
<evidence type="ECO:0000313" key="3">
    <source>
        <dbReference type="Proteomes" id="UP000317369"/>
    </source>
</evidence>
<name>A0A517YVL6_9BACT</name>
<organism evidence="2 3">
    <name type="scientific">Poriferisphaera corsica</name>
    <dbReference type="NCBI Taxonomy" id="2528020"/>
    <lineage>
        <taxon>Bacteria</taxon>
        <taxon>Pseudomonadati</taxon>
        <taxon>Planctomycetota</taxon>
        <taxon>Phycisphaerae</taxon>
        <taxon>Phycisphaerales</taxon>
        <taxon>Phycisphaeraceae</taxon>
        <taxon>Poriferisphaera</taxon>
    </lineage>
</organism>
<reference evidence="2 3" key="1">
    <citation type="submission" date="2019-02" db="EMBL/GenBank/DDBJ databases">
        <title>Deep-cultivation of Planctomycetes and their phenomic and genomic characterization uncovers novel biology.</title>
        <authorList>
            <person name="Wiegand S."/>
            <person name="Jogler M."/>
            <person name="Boedeker C."/>
            <person name="Pinto D."/>
            <person name="Vollmers J."/>
            <person name="Rivas-Marin E."/>
            <person name="Kohn T."/>
            <person name="Peeters S.H."/>
            <person name="Heuer A."/>
            <person name="Rast P."/>
            <person name="Oberbeckmann S."/>
            <person name="Bunk B."/>
            <person name="Jeske O."/>
            <person name="Meyerdierks A."/>
            <person name="Storesund J.E."/>
            <person name="Kallscheuer N."/>
            <person name="Luecker S."/>
            <person name="Lage O.M."/>
            <person name="Pohl T."/>
            <person name="Merkel B.J."/>
            <person name="Hornburger P."/>
            <person name="Mueller R.-W."/>
            <person name="Bruemmer F."/>
            <person name="Labrenz M."/>
            <person name="Spormann A.M."/>
            <person name="Op den Camp H."/>
            <person name="Overmann J."/>
            <person name="Amann R."/>
            <person name="Jetten M.S.M."/>
            <person name="Mascher T."/>
            <person name="Medema M.H."/>
            <person name="Devos D.P."/>
            <person name="Kaster A.-K."/>
            <person name="Ovreas L."/>
            <person name="Rohde M."/>
            <person name="Galperin M.Y."/>
            <person name="Jogler C."/>
        </authorList>
    </citation>
    <scope>NUCLEOTIDE SEQUENCE [LARGE SCALE GENOMIC DNA]</scope>
    <source>
        <strain evidence="2 3">KS4</strain>
    </source>
</reference>
<feature type="domain" description="DUF2007" evidence="1">
    <location>
        <begin position="12"/>
        <end position="72"/>
    </location>
</feature>
<evidence type="ECO:0000313" key="2">
    <source>
        <dbReference type="EMBL" id="QDU34246.1"/>
    </source>
</evidence>
<dbReference type="OrthoDB" id="215050at2"/>
<dbReference type="EMBL" id="CP036425">
    <property type="protein sequence ID" value="QDU34246.1"/>
    <property type="molecule type" value="Genomic_DNA"/>
</dbReference>
<dbReference type="KEGG" id="pcor:KS4_23110"/>
<proteinExistence type="predicted"/>
<protein>
    <recommendedName>
        <fullName evidence="1">DUF2007 domain-containing protein</fullName>
    </recommendedName>
</protein>